<protein>
    <submittedName>
        <fullName evidence="2">Uncharacterized protein</fullName>
    </submittedName>
</protein>
<dbReference type="EMBL" id="GBXM01079520">
    <property type="protein sequence ID" value="JAH29057.1"/>
    <property type="molecule type" value="Transcribed_RNA"/>
</dbReference>
<reference evidence="2" key="1">
    <citation type="submission" date="2014-11" db="EMBL/GenBank/DDBJ databases">
        <authorList>
            <person name="Amaro Gonzalez C."/>
        </authorList>
    </citation>
    <scope>NUCLEOTIDE SEQUENCE</scope>
</reference>
<evidence type="ECO:0000313" key="2">
    <source>
        <dbReference type="EMBL" id="JAH29057.1"/>
    </source>
</evidence>
<reference evidence="2" key="2">
    <citation type="journal article" date="2015" name="Fish Shellfish Immunol.">
        <title>Early steps in the European eel (Anguilla anguilla)-Vibrio vulnificus interaction in the gills: Role of the RtxA13 toxin.</title>
        <authorList>
            <person name="Callol A."/>
            <person name="Pajuelo D."/>
            <person name="Ebbesson L."/>
            <person name="Teles M."/>
            <person name="MacKenzie S."/>
            <person name="Amaro C."/>
        </authorList>
    </citation>
    <scope>NUCLEOTIDE SEQUENCE</scope>
</reference>
<evidence type="ECO:0000256" key="1">
    <source>
        <dbReference type="SAM" id="Phobius"/>
    </source>
</evidence>
<keyword evidence="1" id="KW-1133">Transmembrane helix</keyword>
<name>A0A0E9RJR7_ANGAN</name>
<proteinExistence type="predicted"/>
<keyword evidence="1" id="KW-0472">Membrane</keyword>
<feature type="transmembrane region" description="Helical" evidence="1">
    <location>
        <begin position="6"/>
        <end position="27"/>
    </location>
</feature>
<sequence length="39" mass="4439">MNCVISPLSFFFLNYCYIIRIIIICIMRPELGGVDRTGG</sequence>
<dbReference type="AlphaFoldDB" id="A0A0E9RJR7"/>
<accession>A0A0E9RJR7</accession>
<keyword evidence="1" id="KW-0812">Transmembrane</keyword>
<organism evidence="2">
    <name type="scientific">Anguilla anguilla</name>
    <name type="common">European freshwater eel</name>
    <name type="synonym">Muraena anguilla</name>
    <dbReference type="NCBI Taxonomy" id="7936"/>
    <lineage>
        <taxon>Eukaryota</taxon>
        <taxon>Metazoa</taxon>
        <taxon>Chordata</taxon>
        <taxon>Craniata</taxon>
        <taxon>Vertebrata</taxon>
        <taxon>Euteleostomi</taxon>
        <taxon>Actinopterygii</taxon>
        <taxon>Neopterygii</taxon>
        <taxon>Teleostei</taxon>
        <taxon>Anguilliformes</taxon>
        <taxon>Anguillidae</taxon>
        <taxon>Anguilla</taxon>
    </lineage>
</organism>